<evidence type="ECO:0000313" key="2">
    <source>
        <dbReference type="Proteomes" id="UP001057279"/>
    </source>
</evidence>
<evidence type="ECO:0000313" key="1">
    <source>
        <dbReference type="EMBL" id="KAI4581239.1"/>
    </source>
</evidence>
<protein>
    <submittedName>
        <fullName evidence="1">Uncharacterized protein</fullName>
    </submittedName>
</protein>
<dbReference type="EMBL" id="CM043036">
    <property type="protein sequence ID" value="KAI4581239.1"/>
    <property type="molecule type" value="Genomic_DNA"/>
</dbReference>
<name>A0ACB9UU69_9CETA</name>
<reference evidence="1" key="1">
    <citation type="submission" date="2022-03" db="EMBL/GenBank/DDBJ databases">
        <title>Genomic analyses of argali, domestic sheep and their hybrids provide insights into chromosomal evolution, heterosis and genetic basis of agronomic traits.</title>
        <authorList>
            <person name="Li M."/>
        </authorList>
    </citation>
    <scope>NUCLEOTIDE SEQUENCE</scope>
    <source>
        <strain evidence="1">F1 hybrid</strain>
    </source>
</reference>
<dbReference type="Proteomes" id="UP001057279">
    <property type="component" value="Linkage Group LG11"/>
</dbReference>
<comment type="caution">
    <text evidence="1">The sequence shown here is derived from an EMBL/GenBank/DDBJ whole genome shotgun (WGS) entry which is preliminary data.</text>
</comment>
<keyword evidence="2" id="KW-1185">Reference proteome</keyword>
<accession>A0ACB9UU69</accession>
<proteinExistence type="predicted"/>
<sequence>MSQLSSTLKRYTESARYTDAPFTKPSYGTYTPSSYGTNLAASFLEKEKLGFKPSPPTSYLTRPRTYGPPSILDYDRGRPLLRPDIIGGGKRAESQTRGSERPSGSGLSGGSGFPYGVTTSSLSYLPVSARDQGVTLTQKKSNSQSDLARDFSSLRTSDSYRLDSGNLGRSPMLARTRKELCALQGLYQAASRSEYLADYLENYGRKASAPQVPTPTPPSRAPEVLSPTYRPSGRYSLWEKGKGQALVSSRSSSPGRDTMVSLPLGDLCFMNSILQCLSNTRELRDYCLQQLYLRDLSHSSRAHTALMEGEGPALDAFPRYWRSRGLHASLPSLFLWLLFVGTLQNRENGSAILHAPLYPFLLPIEFAKLIQTIWTSSPNDVVSPSEFKTQIQRYAPRFVGYNQQDAQEFLRFLLDGLHNEVNRVTARPKSNTENLDHLPEKGAMAFRRRVSVSSPDLFVGQLKSSLTCTDCGYCSTVFDPFWDLSLPITKRGYPEVTLMDCMRLFTKEDVLDGDEKPTCCHCRARKRCIKKFSIQRFPKILVLHLKRFSESRIRTSKLTAFVNFPLRDLDLREFASENTNHAVYNLYAVSNHSGTTMGGHYTAYCRSPVTGEWHTFNDSSVSPMSSSQVRTSDAYLLFYELASPPSRM</sequence>
<gene>
    <name evidence="1" type="ORF">MJG53_020827</name>
</gene>
<organism evidence="1 2">
    <name type="scientific">Ovis ammon polii x Ovis aries</name>
    <dbReference type="NCBI Taxonomy" id="2918886"/>
    <lineage>
        <taxon>Eukaryota</taxon>
        <taxon>Metazoa</taxon>
        <taxon>Chordata</taxon>
        <taxon>Craniata</taxon>
        <taxon>Vertebrata</taxon>
        <taxon>Euteleostomi</taxon>
        <taxon>Mammalia</taxon>
        <taxon>Eutheria</taxon>
        <taxon>Laurasiatheria</taxon>
        <taxon>Artiodactyla</taxon>
        <taxon>Ruminantia</taxon>
        <taxon>Pecora</taxon>
        <taxon>Bovidae</taxon>
        <taxon>Caprinae</taxon>
        <taxon>Ovis</taxon>
    </lineage>
</organism>